<proteinExistence type="predicted"/>
<gene>
    <name evidence="3" type="ORF">PAXINDRAFT_103788</name>
</gene>
<reference evidence="3 4" key="1">
    <citation type="submission" date="2014-06" db="EMBL/GenBank/DDBJ databases">
        <authorList>
            <consortium name="DOE Joint Genome Institute"/>
            <person name="Kuo A."/>
            <person name="Kohler A."/>
            <person name="Nagy L.G."/>
            <person name="Floudas D."/>
            <person name="Copeland A."/>
            <person name="Barry K.W."/>
            <person name="Cichocki N."/>
            <person name="Veneault-Fourrey C."/>
            <person name="LaButti K."/>
            <person name="Lindquist E.A."/>
            <person name="Lipzen A."/>
            <person name="Lundell T."/>
            <person name="Morin E."/>
            <person name="Murat C."/>
            <person name="Sun H."/>
            <person name="Tunlid A."/>
            <person name="Henrissat B."/>
            <person name="Grigoriev I.V."/>
            <person name="Hibbett D.S."/>
            <person name="Martin F."/>
            <person name="Nordberg H.P."/>
            <person name="Cantor M.N."/>
            <person name="Hua S.X."/>
        </authorList>
    </citation>
    <scope>NUCLEOTIDE SEQUENCE [LARGE SCALE GENOMIC DNA]</scope>
    <source>
        <strain evidence="3 4">ATCC 200175</strain>
    </source>
</reference>
<dbReference type="EMBL" id="KN820985">
    <property type="protein sequence ID" value="KIJ05431.1"/>
    <property type="molecule type" value="Genomic_DNA"/>
</dbReference>
<dbReference type="GO" id="GO:0005525">
    <property type="term" value="F:GTP binding"/>
    <property type="evidence" value="ECO:0007669"/>
    <property type="project" value="InterPro"/>
</dbReference>
<sequence>MGNDNSKLPAERRGATHIPAKSPSGDPNVLNVIVFGHNGGGVSSVVNLIAGKEIAKVSSDTPRCTVEIGSYQIPVKDSSGKIHSINLYDIPGFNERAQEFVQFPSFAISLAIICTQDLRNQVLVTANYLKKTWGEHGDIPILIVIT</sequence>
<dbReference type="CDD" id="cd00882">
    <property type="entry name" value="Ras_like_GTPase"/>
    <property type="match status" value="1"/>
</dbReference>
<dbReference type="InterPro" id="IPR006073">
    <property type="entry name" value="GTP-bd"/>
</dbReference>
<dbReference type="HOGENOM" id="CLU_1778062_0_0_1"/>
<dbReference type="Pfam" id="PF01926">
    <property type="entry name" value="MMR_HSR1"/>
    <property type="match status" value="1"/>
</dbReference>
<keyword evidence="4" id="KW-1185">Reference proteome</keyword>
<evidence type="ECO:0000259" key="2">
    <source>
        <dbReference type="Pfam" id="PF01926"/>
    </source>
</evidence>
<dbReference type="AlphaFoldDB" id="A0A0C9TDU8"/>
<evidence type="ECO:0000313" key="4">
    <source>
        <dbReference type="Proteomes" id="UP000053647"/>
    </source>
</evidence>
<accession>A0A0C9TDU8</accession>
<reference evidence="4" key="2">
    <citation type="submission" date="2015-01" db="EMBL/GenBank/DDBJ databases">
        <title>Evolutionary Origins and Diversification of the Mycorrhizal Mutualists.</title>
        <authorList>
            <consortium name="DOE Joint Genome Institute"/>
            <consortium name="Mycorrhizal Genomics Consortium"/>
            <person name="Kohler A."/>
            <person name="Kuo A."/>
            <person name="Nagy L.G."/>
            <person name="Floudas D."/>
            <person name="Copeland A."/>
            <person name="Barry K.W."/>
            <person name="Cichocki N."/>
            <person name="Veneault-Fourrey C."/>
            <person name="LaButti K."/>
            <person name="Lindquist E.A."/>
            <person name="Lipzen A."/>
            <person name="Lundell T."/>
            <person name="Morin E."/>
            <person name="Murat C."/>
            <person name="Riley R."/>
            <person name="Ohm R."/>
            <person name="Sun H."/>
            <person name="Tunlid A."/>
            <person name="Henrissat B."/>
            <person name="Grigoriev I.V."/>
            <person name="Hibbett D.S."/>
            <person name="Martin F."/>
        </authorList>
    </citation>
    <scope>NUCLEOTIDE SEQUENCE [LARGE SCALE GENOMIC DNA]</scope>
    <source>
        <strain evidence="4">ATCC 200175</strain>
    </source>
</reference>
<evidence type="ECO:0000256" key="1">
    <source>
        <dbReference type="SAM" id="MobiDB-lite"/>
    </source>
</evidence>
<name>A0A0C9TDU8_PAXIN</name>
<dbReference type="SUPFAM" id="SSF52540">
    <property type="entry name" value="P-loop containing nucleoside triphosphate hydrolases"/>
    <property type="match status" value="1"/>
</dbReference>
<feature type="region of interest" description="Disordered" evidence="1">
    <location>
        <begin position="1"/>
        <end position="23"/>
    </location>
</feature>
<organism evidence="3 4">
    <name type="scientific">Paxillus involutus ATCC 200175</name>
    <dbReference type="NCBI Taxonomy" id="664439"/>
    <lineage>
        <taxon>Eukaryota</taxon>
        <taxon>Fungi</taxon>
        <taxon>Dikarya</taxon>
        <taxon>Basidiomycota</taxon>
        <taxon>Agaricomycotina</taxon>
        <taxon>Agaricomycetes</taxon>
        <taxon>Agaricomycetidae</taxon>
        <taxon>Boletales</taxon>
        <taxon>Paxilineae</taxon>
        <taxon>Paxillaceae</taxon>
        <taxon>Paxillus</taxon>
    </lineage>
</organism>
<feature type="domain" description="G" evidence="2">
    <location>
        <begin position="32"/>
        <end position="108"/>
    </location>
</feature>
<protein>
    <recommendedName>
        <fullName evidence="2">G domain-containing protein</fullName>
    </recommendedName>
</protein>
<dbReference type="Proteomes" id="UP000053647">
    <property type="component" value="Unassembled WGS sequence"/>
</dbReference>
<dbReference type="Gene3D" id="3.40.50.300">
    <property type="entry name" value="P-loop containing nucleotide triphosphate hydrolases"/>
    <property type="match status" value="1"/>
</dbReference>
<dbReference type="OrthoDB" id="2624902at2759"/>
<dbReference type="InterPro" id="IPR027417">
    <property type="entry name" value="P-loop_NTPase"/>
</dbReference>
<evidence type="ECO:0000313" key="3">
    <source>
        <dbReference type="EMBL" id="KIJ05431.1"/>
    </source>
</evidence>